<gene>
    <name evidence="4" type="ORF">METZ01_LOCUS409175</name>
</gene>
<dbReference type="Pfam" id="PF01315">
    <property type="entry name" value="Ald_Xan_dh_C"/>
    <property type="match status" value="1"/>
</dbReference>
<organism evidence="4">
    <name type="scientific">marine metagenome</name>
    <dbReference type="NCBI Taxonomy" id="408172"/>
    <lineage>
        <taxon>unclassified sequences</taxon>
        <taxon>metagenomes</taxon>
        <taxon>ecological metagenomes</taxon>
    </lineage>
</organism>
<accession>A0A382WDY9</accession>
<dbReference type="EMBL" id="UINC01158664">
    <property type="protein sequence ID" value="SVD56321.1"/>
    <property type="molecule type" value="Genomic_DNA"/>
</dbReference>
<keyword evidence="2" id="KW-0560">Oxidoreductase</keyword>
<dbReference type="InterPro" id="IPR008274">
    <property type="entry name" value="AldOxase/xan_DH_MoCoBD1"/>
</dbReference>
<dbReference type="SUPFAM" id="SSF56003">
    <property type="entry name" value="Molybdenum cofactor-binding domain"/>
    <property type="match status" value="1"/>
</dbReference>
<dbReference type="GO" id="GO:0005506">
    <property type="term" value="F:iron ion binding"/>
    <property type="evidence" value="ECO:0007669"/>
    <property type="project" value="InterPro"/>
</dbReference>
<dbReference type="SUPFAM" id="SSF54665">
    <property type="entry name" value="CO dehydrogenase molybdoprotein N-domain-like"/>
    <property type="match status" value="1"/>
</dbReference>
<dbReference type="Gene3D" id="3.90.1170.50">
    <property type="entry name" value="Aldehyde oxidase/xanthine dehydrogenase, a/b hammerhead"/>
    <property type="match status" value="1"/>
</dbReference>
<proteinExistence type="predicted"/>
<evidence type="ECO:0000256" key="1">
    <source>
        <dbReference type="ARBA" id="ARBA00022505"/>
    </source>
</evidence>
<name>A0A382WDY9_9ZZZZ</name>
<dbReference type="AlphaFoldDB" id="A0A382WDY9"/>
<dbReference type="PANTHER" id="PTHR11908:SF132">
    <property type="entry name" value="ALDEHYDE OXIDASE 1-RELATED"/>
    <property type="match status" value="1"/>
</dbReference>
<dbReference type="PANTHER" id="PTHR11908">
    <property type="entry name" value="XANTHINE DEHYDROGENASE"/>
    <property type="match status" value="1"/>
</dbReference>
<sequence length="223" mass="24602">MIKEIFIQEKRPHESGAKHVSGYANYTDDISEPEGTLYGAIGWAKKSHAIIKKIDLKKVIKSEGVVAVVTSKDIPGRNDVGPVYDGDPIFPTKKVEYFGQPLFAVAAKSTELARKAVLKAKITYKTLKPIIGIKEALKKKSFVLKGQTIKKGDPVTKIRKATNSLKGEFTTGSQEHFALEGQVAFVIPQEDNDFKVYSSTQHPSETQQIIAKMLNQKSNTITV</sequence>
<dbReference type="InterPro" id="IPR016208">
    <property type="entry name" value="Ald_Oxase/xanthine_DH-like"/>
</dbReference>
<keyword evidence="1" id="KW-0500">Molybdenum</keyword>
<dbReference type="InterPro" id="IPR037165">
    <property type="entry name" value="AldOxase/xan_DH_Mopterin-bd_sf"/>
</dbReference>
<feature type="domain" description="Aldehyde oxidase/xanthine dehydrogenase a/b hammerhead" evidence="3">
    <location>
        <begin position="21"/>
        <end position="128"/>
    </location>
</feature>
<evidence type="ECO:0000313" key="4">
    <source>
        <dbReference type="EMBL" id="SVD56321.1"/>
    </source>
</evidence>
<feature type="non-terminal residue" evidence="4">
    <location>
        <position position="223"/>
    </location>
</feature>
<dbReference type="InterPro" id="IPR036856">
    <property type="entry name" value="Ald_Oxase/Xan_DH_a/b_sf"/>
</dbReference>
<dbReference type="GO" id="GO:0016491">
    <property type="term" value="F:oxidoreductase activity"/>
    <property type="evidence" value="ECO:0007669"/>
    <property type="project" value="UniProtKB-KW"/>
</dbReference>
<reference evidence="4" key="1">
    <citation type="submission" date="2018-05" db="EMBL/GenBank/DDBJ databases">
        <authorList>
            <person name="Lanie J.A."/>
            <person name="Ng W.-L."/>
            <person name="Kazmierczak K.M."/>
            <person name="Andrzejewski T.M."/>
            <person name="Davidsen T.M."/>
            <person name="Wayne K.J."/>
            <person name="Tettelin H."/>
            <person name="Glass J.I."/>
            <person name="Rusch D."/>
            <person name="Podicherti R."/>
            <person name="Tsui H.-C.T."/>
            <person name="Winkler M.E."/>
        </authorList>
    </citation>
    <scope>NUCLEOTIDE SEQUENCE</scope>
</reference>
<evidence type="ECO:0000256" key="2">
    <source>
        <dbReference type="ARBA" id="ARBA00023002"/>
    </source>
</evidence>
<evidence type="ECO:0000259" key="3">
    <source>
        <dbReference type="SMART" id="SM01008"/>
    </source>
</evidence>
<dbReference type="Gene3D" id="3.30.365.10">
    <property type="entry name" value="Aldehyde oxidase/xanthine dehydrogenase, molybdopterin binding domain"/>
    <property type="match status" value="2"/>
</dbReference>
<dbReference type="InterPro" id="IPR000674">
    <property type="entry name" value="Ald_Oxase/Xan_DH_a/b"/>
</dbReference>
<dbReference type="SMART" id="SM01008">
    <property type="entry name" value="Ald_Xan_dh_C"/>
    <property type="match status" value="1"/>
</dbReference>
<dbReference type="Pfam" id="PF02738">
    <property type="entry name" value="MoCoBD_1"/>
    <property type="match status" value="1"/>
</dbReference>
<protein>
    <recommendedName>
        <fullName evidence="3">Aldehyde oxidase/xanthine dehydrogenase a/b hammerhead domain-containing protein</fullName>
    </recommendedName>
</protein>